<dbReference type="EMBL" id="CP102780">
    <property type="protein sequence ID" value="UVA77258.1"/>
    <property type="molecule type" value="Genomic_DNA"/>
</dbReference>
<organism evidence="1 2">
    <name type="scientific">Pandoraea commovens</name>
    <dbReference type="NCBI Taxonomy" id="2508289"/>
    <lineage>
        <taxon>Bacteria</taxon>
        <taxon>Pseudomonadati</taxon>
        <taxon>Pseudomonadota</taxon>
        <taxon>Betaproteobacteria</taxon>
        <taxon>Burkholderiales</taxon>
        <taxon>Burkholderiaceae</taxon>
        <taxon>Pandoraea</taxon>
    </lineage>
</organism>
<accession>A0ABY5QBF2</accession>
<evidence type="ECO:0000313" key="2">
    <source>
        <dbReference type="Proteomes" id="UP001058980"/>
    </source>
</evidence>
<gene>
    <name evidence="1" type="ORF">NTU39_14095</name>
</gene>
<name>A0ABY5QBF2_9BURK</name>
<reference evidence="1" key="1">
    <citation type="submission" date="2022-08" db="EMBL/GenBank/DDBJ databases">
        <title>Multi-unit outbreak of Pandoraea commovens among non-cystic fibrosis intensive care patients from 2019 to 2021 in Berlin, Germany.</title>
        <authorList>
            <person name="Menzel P."/>
        </authorList>
    </citation>
    <scope>NUCLEOTIDE SEQUENCE</scope>
    <source>
        <strain evidence="1">LB-19-202-79</strain>
    </source>
</reference>
<dbReference type="RefSeq" id="WP_257957880.1">
    <property type="nucleotide sequence ID" value="NZ_CP102780.1"/>
</dbReference>
<evidence type="ECO:0000313" key="1">
    <source>
        <dbReference type="EMBL" id="UVA77258.1"/>
    </source>
</evidence>
<evidence type="ECO:0008006" key="3">
    <source>
        <dbReference type="Google" id="ProtNLM"/>
    </source>
</evidence>
<sequence>MPTSASTPVVPGYTRLFSIDVTHAYWTVPHLWLRHEATPDTAEWVRRRDLLVRAHRQGVAVFCATERRDVLLHGLRRGDAMATFKWYAQDTAFSLYTSPTRPAAQLGPSVCFVTSEVSVPVDGLPSSRRLHAQPYVDASDVVPVDTPSLSPYLERADRVNPPVLVVQIDLADQVTGGEPGGVDYVANFGARESCWRYYYVCADGAEAADSADALNIVDLDEKVSFVTAGREARPGGRHAVIFESEQAIAMQQQYPQRFQLRERGRSGERVLIRRLPNADIGSLTQKTPKVHKPQDAELAAQSRAVLVSEIYIN</sequence>
<protein>
    <recommendedName>
        <fullName evidence="3">Methyltransferase</fullName>
    </recommendedName>
</protein>
<keyword evidence="2" id="KW-1185">Reference proteome</keyword>
<proteinExistence type="predicted"/>
<dbReference type="Proteomes" id="UP001058980">
    <property type="component" value="Chromosome"/>
</dbReference>